<proteinExistence type="predicted"/>
<accession>A0A4R3K235</accession>
<dbReference type="AlphaFoldDB" id="A0A4R3K235"/>
<dbReference type="RefSeq" id="WP_132551487.1">
    <property type="nucleotide sequence ID" value="NZ_SMAA01000025.1"/>
</dbReference>
<evidence type="ECO:0000259" key="4">
    <source>
        <dbReference type="PROSITE" id="PS01124"/>
    </source>
</evidence>
<comment type="caution">
    <text evidence="5">The sequence shown here is derived from an EMBL/GenBank/DDBJ whole genome shotgun (WGS) entry which is preliminary data.</text>
</comment>
<dbReference type="Gene3D" id="1.10.10.60">
    <property type="entry name" value="Homeodomain-like"/>
    <property type="match status" value="2"/>
</dbReference>
<evidence type="ECO:0000313" key="6">
    <source>
        <dbReference type="Proteomes" id="UP000295188"/>
    </source>
</evidence>
<dbReference type="InterPro" id="IPR009057">
    <property type="entry name" value="Homeodomain-like_sf"/>
</dbReference>
<dbReference type="Proteomes" id="UP000295188">
    <property type="component" value="Unassembled WGS sequence"/>
</dbReference>
<dbReference type="Gene3D" id="2.60.120.10">
    <property type="entry name" value="Jelly Rolls"/>
    <property type="match status" value="1"/>
</dbReference>
<protein>
    <submittedName>
        <fullName evidence="5">AraC-like DNA-binding protein</fullName>
    </submittedName>
</protein>
<dbReference type="GO" id="GO:0003700">
    <property type="term" value="F:DNA-binding transcription factor activity"/>
    <property type="evidence" value="ECO:0007669"/>
    <property type="project" value="InterPro"/>
</dbReference>
<keyword evidence="1" id="KW-0805">Transcription regulation</keyword>
<feature type="domain" description="HTH araC/xylS-type" evidence="4">
    <location>
        <begin position="191"/>
        <end position="289"/>
    </location>
</feature>
<dbReference type="SUPFAM" id="SSF46689">
    <property type="entry name" value="Homeodomain-like"/>
    <property type="match status" value="2"/>
</dbReference>
<dbReference type="Pfam" id="PF12833">
    <property type="entry name" value="HTH_18"/>
    <property type="match status" value="1"/>
</dbReference>
<dbReference type="PRINTS" id="PR00032">
    <property type="entry name" value="HTHARAC"/>
</dbReference>
<keyword evidence="6" id="KW-1185">Reference proteome</keyword>
<evidence type="ECO:0000256" key="2">
    <source>
        <dbReference type="ARBA" id="ARBA00023125"/>
    </source>
</evidence>
<evidence type="ECO:0000256" key="3">
    <source>
        <dbReference type="ARBA" id="ARBA00023163"/>
    </source>
</evidence>
<organism evidence="5 6">
    <name type="scientific">Pectinatus cerevisiiphilus</name>
    <dbReference type="NCBI Taxonomy" id="86956"/>
    <lineage>
        <taxon>Bacteria</taxon>
        <taxon>Bacillati</taxon>
        <taxon>Bacillota</taxon>
        <taxon>Negativicutes</taxon>
        <taxon>Selenomonadales</taxon>
        <taxon>Selenomonadaceae</taxon>
        <taxon>Pectinatus</taxon>
    </lineage>
</organism>
<keyword evidence="3" id="KW-0804">Transcription</keyword>
<dbReference type="SUPFAM" id="SSF51182">
    <property type="entry name" value="RmlC-like cupins"/>
    <property type="match status" value="1"/>
</dbReference>
<reference evidence="5 6" key="1">
    <citation type="submission" date="2019-03" db="EMBL/GenBank/DDBJ databases">
        <title>Genomic Encyclopedia of Type Strains, Phase IV (KMG-IV): sequencing the most valuable type-strain genomes for metagenomic binning, comparative biology and taxonomic classification.</title>
        <authorList>
            <person name="Goeker M."/>
        </authorList>
    </citation>
    <scope>NUCLEOTIDE SEQUENCE [LARGE SCALE GENOMIC DNA]</scope>
    <source>
        <strain evidence="5 6">DSM 20467</strain>
    </source>
</reference>
<dbReference type="GO" id="GO:0043565">
    <property type="term" value="F:sequence-specific DNA binding"/>
    <property type="evidence" value="ECO:0007669"/>
    <property type="project" value="InterPro"/>
</dbReference>
<dbReference type="OrthoDB" id="9791615at2"/>
<dbReference type="PROSITE" id="PS00041">
    <property type="entry name" value="HTH_ARAC_FAMILY_1"/>
    <property type="match status" value="1"/>
</dbReference>
<evidence type="ECO:0000313" key="5">
    <source>
        <dbReference type="EMBL" id="TCS76013.1"/>
    </source>
</evidence>
<dbReference type="SMART" id="SM00342">
    <property type="entry name" value="HTH_ARAC"/>
    <property type="match status" value="1"/>
</dbReference>
<evidence type="ECO:0000256" key="1">
    <source>
        <dbReference type="ARBA" id="ARBA00023015"/>
    </source>
</evidence>
<dbReference type="PANTHER" id="PTHR43280">
    <property type="entry name" value="ARAC-FAMILY TRANSCRIPTIONAL REGULATOR"/>
    <property type="match status" value="1"/>
</dbReference>
<sequence>MNDIYLVQKKCYGTAPYSFSTYIYDTKGLGEKLHTTAHYHGGWEFVMPTEGNIEVQICAKCHTITPHQGAFIRPQTMHAVRNASRDCRLKAIVFDDDFLCIDRVSPLQTQCRDAFLNSTAKIPCFLVNDSSIEKDILACIHKIMDLCGNINSGTGLKIRANILLLISEIITKYSPQESYIIKHKRNIQIIKKALRYIHENYQHKISLDEICQYVSMSKCYFCRFFKKEMHITIVEYIQRYRIKMASNLLKKNHGKVLEVAIDCGFNNISHFNNVFKQIMACSPSEYRRRYL</sequence>
<dbReference type="InterPro" id="IPR014710">
    <property type="entry name" value="RmlC-like_jellyroll"/>
</dbReference>
<dbReference type="EMBL" id="SMAA01000025">
    <property type="protein sequence ID" value="TCS76013.1"/>
    <property type="molecule type" value="Genomic_DNA"/>
</dbReference>
<name>A0A4R3K235_9FIRM</name>
<dbReference type="PANTHER" id="PTHR43280:SF2">
    <property type="entry name" value="HTH-TYPE TRANSCRIPTIONAL REGULATOR EXSA"/>
    <property type="match status" value="1"/>
</dbReference>
<dbReference type="PROSITE" id="PS01124">
    <property type="entry name" value="HTH_ARAC_FAMILY_2"/>
    <property type="match status" value="1"/>
</dbReference>
<dbReference type="InterPro" id="IPR018060">
    <property type="entry name" value="HTH_AraC"/>
</dbReference>
<dbReference type="InterPro" id="IPR011051">
    <property type="entry name" value="RmlC_Cupin_sf"/>
</dbReference>
<gene>
    <name evidence="5" type="ORF">EDC37_1254</name>
</gene>
<dbReference type="InterPro" id="IPR018062">
    <property type="entry name" value="HTH_AraC-typ_CS"/>
</dbReference>
<dbReference type="InterPro" id="IPR020449">
    <property type="entry name" value="Tscrpt_reg_AraC-type_HTH"/>
</dbReference>
<keyword evidence="2 5" id="KW-0238">DNA-binding</keyword>